<comment type="caution">
    <text evidence="6">The sequence shown here is derived from an EMBL/GenBank/DDBJ whole genome shotgun (WGS) entry which is preliminary data.</text>
</comment>
<reference evidence="6" key="2">
    <citation type="submission" date="2023-04" db="EMBL/GenBank/DDBJ databases">
        <title>Paracnuella aquatica gen. nov., sp. nov., a member of the family Chitinophagaceae isolated from a hot spring.</title>
        <authorList>
            <person name="Wang C."/>
        </authorList>
    </citation>
    <scope>NUCLEOTIDE SEQUENCE</scope>
    <source>
        <strain evidence="6">LB-8</strain>
    </source>
</reference>
<evidence type="ECO:0000259" key="5">
    <source>
        <dbReference type="Pfam" id="PF03358"/>
    </source>
</evidence>
<feature type="domain" description="NADPH-dependent FMN reductase-like" evidence="5">
    <location>
        <begin position="1"/>
        <end position="145"/>
    </location>
</feature>
<dbReference type="Proteomes" id="UP001155483">
    <property type="component" value="Unassembled WGS sequence"/>
</dbReference>
<organism evidence="6 7">
    <name type="scientific">Paraflavisolibacter caeni</name>
    <dbReference type="NCBI Taxonomy" id="2982496"/>
    <lineage>
        <taxon>Bacteria</taxon>
        <taxon>Pseudomonadati</taxon>
        <taxon>Bacteroidota</taxon>
        <taxon>Chitinophagia</taxon>
        <taxon>Chitinophagales</taxon>
        <taxon>Chitinophagaceae</taxon>
        <taxon>Paraflavisolibacter</taxon>
    </lineage>
</organism>
<keyword evidence="4" id="KW-0560">Oxidoreductase</keyword>
<proteinExistence type="inferred from homology"/>
<dbReference type="PANTHER" id="PTHR43408">
    <property type="entry name" value="FMN REDUCTASE (NADPH)"/>
    <property type="match status" value="1"/>
</dbReference>
<keyword evidence="2" id="KW-0285">Flavoprotein</keyword>
<reference evidence="6" key="1">
    <citation type="submission" date="2022-09" db="EMBL/GenBank/DDBJ databases">
        <authorList>
            <person name="Yuan C."/>
            <person name="Ke Z."/>
        </authorList>
    </citation>
    <scope>NUCLEOTIDE SEQUENCE</scope>
    <source>
        <strain evidence="6">LB-8</strain>
    </source>
</reference>
<dbReference type="GO" id="GO:0016491">
    <property type="term" value="F:oxidoreductase activity"/>
    <property type="evidence" value="ECO:0007669"/>
    <property type="project" value="UniProtKB-KW"/>
</dbReference>
<dbReference type="AlphaFoldDB" id="A0A9X2XZY2"/>
<protein>
    <submittedName>
        <fullName evidence="6">NAD(P)H-dependent oxidoreductase</fullName>
    </submittedName>
</protein>
<evidence type="ECO:0000313" key="7">
    <source>
        <dbReference type="Proteomes" id="UP001155483"/>
    </source>
</evidence>
<dbReference type="PANTHER" id="PTHR43408:SF2">
    <property type="entry name" value="FMN REDUCTASE (NADPH)"/>
    <property type="match status" value="1"/>
</dbReference>
<evidence type="ECO:0000256" key="4">
    <source>
        <dbReference type="ARBA" id="ARBA00023002"/>
    </source>
</evidence>
<dbReference type="EMBL" id="JAOTIF010000045">
    <property type="protein sequence ID" value="MCU7552754.1"/>
    <property type="molecule type" value="Genomic_DNA"/>
</dbReference>
<keyword evidence="3" id="KW-0288">FMN</keyword>
<dbReference type="InterPro" id="IPR051814">
    <property type="entry name" value="NAD(P)H-dep_FMN_reductase"/>
</dbReference>
<dbReference type="SUPFAM" id="SSF52218">
    <property type="entry name" value="Flavoproteins"/>
    <property type="match status" value="1"/>
</dbReference>
<dbReference type="Pfam" id="PF03358">
    <property type="entry name" value="FMN_red"/>
    <property type="match status" value="1"/>
</dbReference>
<gene>
    <name evidence="6" type="ORF">OCK74_26790</name>
</gene>
<dbReference type="Gene3D" id="3.40.50.360">
    <property type="match status" value="1"/>
</dbReference>
<accession>A0A9X2XZY2</accession>
<evidence type="ECO:0000256" key="2">
    <source>
        <dbReference type="ARBA" id="ARBA00022630"/>
    </source>
</evidence>
<comment type="similarity">
    <text evidence="1">Belongs to the SsuE family.</text>
</comment>
<keyword evidence="7" id="KW-1185">Reference proteome</keyword>
<dbReference type="RefSeq" id="WP_279300191.1">
    <property type="nucleotide sequence ID" value="NZ_JAOTIF010000045.1"/>
</dbReference>
<dbReference type="InterPro" id="IPR005025">
    <property type="entry name" value="FMN_Rdtase-like_dom"/>
</dbReference>
<evidence type="ECO:0000313" key="6">
    <source>
        <dbReference type="EMBL" id="MCU7552754.1"/>
    </source>
</evidence>
<dbReference type="InterPro" id="IPR029039">
    <property type="entry name" value="Flavoprotein-like_sf"/>
</dbReference>
<evidence type="ECO:0000256" key="1">
    <source>
        <dbReference type="ARBA" id="ARBA00005990"/>
    </source>
</evidence>
<evidence type="ECO:0000256" key="3">
    <source>
        <dbReference type="ARBA" id="ARBA00022643"/>
    </source>
</evidence>
<name>A0A9X2XZY2_9BACT</name>
<sequence length="186" mass="20485">MKILLFNGSSDKGNESTSIHIINYLIERLSTSGHALTLFNLGDAHIPFLDMKAKDIPPSVLKMADLFREADVHIWLSPLYHGGIPGAMKNCLDWLEITSKAPQPYLTGKIVGLVCWAGGLHAMQGINNMDAIAKALRAWVLPYTLPISRSDLFETGTNKIAAIYQSRLDIMVDSIDAIEVDSHIKV</sequence>